<accession>A0ABQ1QAR2</accession>
<name>A0ABQ1QAR2_9BACI</name>
<gene>
    <name evidence="2" type="ORF">GCM10011389_30010</name>
</gene>
<protein>
    <recommendedName>
        <fullName evidence="4">YfhE-like protein</fullName>
    </recommendedName>
</protein>
<dbReference type="Pfam" id="PF14152">
    <property type="entry name" value="YfhE"/>
    <property type="match status" value="1"/>
</dbReference>
<evidence type="ECO:0000313" key="3">
    <source>
        <dbReference type="Proteomes" id="UP000642571"/>
    </source>
</evidence>
<evidence type="ECO:0000256" key="1">
    <source>
        <dbReference type="SAM" id="MobiDB-lite"/>
    </source>
</evidence>
<dbReference type="RefSeq" id="WP_156969235.1">
    <property type="nucleotide sequence ID" value="NZ_BMIN01000014.1"/>
</dbReference>
<dbReference type="EMBL" id="BMIN01000014">
    <property type="protein sequence ID" value="GGD20352.1"/>
    <property type="molecule type" value="Genomic_DNA"/>
</dbReference>
<dbReference type="Proteomes" id="UP000642571">
    <property type="component" value="Unassembled WGS sequence"/>
</dbReference>
<comment type="caution">
    <text evidence="2">The sequence shown here is derived from an EMBL/GenBank/DDBJ whole genome shotgun (WGS) entry which is preliminary data.</text>
</comment>
<evidence type="ECO:0008006" key="4">
    <source>
        <dbReference type="Google" id="ProtNLM"/>
    </source>
</evidence>
<reference evidence="3" key="1">
    <citation type="journal article" date="2019" name="Int. J. Syst. Evol. Microbiol.">
        <title>The Global Catalogue of Microorganisms (GCM) 10K type strain sequencing project: providing services to taxonomists for standard genome sequencing and annotation.</title>
        <authorList>
            <consortium name="The Broad Institute Genomics Platform"/>
            <consortium name="The Broad Institute Genome Sequencing Center for Infectious Disease"/>
            <person name="Wu L."/>
            <person name="Ma J."/>
        </authorList>
    </citation>
    <scope>NUCLEOTIDE SEQUENCE [LARGE SCALE GENOMIC DNA]</scope>
    <source>
        <strain evidence="3">CGMCC 1.15353</strain>
    </source>
</reference>
<evidence type="ECO:0000313" key="2">
    <source>
        <dbReference type="EMBL" id="GGD20352.1"/>
    </source>
</evidence>
<organism evidence="2 3">
    <name type="scientific">Pontibacillus salipaludis</name>
    <dbReference type="NCBI Taxonomy" id="1697394"/>
    <lineage>
        <taxon>Bacteria</taxon>
        <taxon>Bacillati</taxon>
        <taxon>Bacillota</taxon>
        <taxon>Bacilli</taxon>
        <taxon>Bacillales</taxon>
        <taxon>Bacillaceae</taxon>
        <taxon>Pontibacillus</taxon>
    </lineage>
</organism>
<keyword evidence="3" id="KW-1185">Reference proteome</keyword>
<dbReference type="InterPro" id="IPR025437">
    <property type="entry name" value="YfhE-like"/>
</dbReference>
<proteinExistence type="predicted"/>
<sequence>MKSKAQQAKERRSKLSKAQEVMYRKEFKRANTALDHAKKS</sequence>
<feature type="region of interest" description="Disordered" evidence="1">
    <location>
        <begin position="1"/>
        <end position="23"/>
    </location>
</feature>